<name>A0ABW4IBD9_9SPHI</name>
<reference evidence="2" key="1">
    <citation type="journal article" date="2019" name="Int. J. Syst. Evol. Microbiol.">
        <title>The Global Catalogue of Microorganisms (GCM) 10K type strain sequencing project: providing services to taxonomists for standard genome sequencing and annotation.</title>
        <authorList>
            <consortium name="The Broad Institute Genomics Platform"/>
            <consortium name="The Broad Institute Genome Sequencing Center for Infectious Disease"/>
            <person name="Wu L."/>
            <person name="Ma J."/>
        </authorList>
    </citation>
    <scope>NUCLEOTIDE SEQUENCE [LARGE SCALE GENOMIC DNA]</scope>
    <source>
        <strain evidence="2">CCUG 53762</strain>
    </source>
</reference>
<dbReference type="RefSeq" id="WP_379661722.1">
    <property type="nucleotide sequence ID" value="NZ_JBHUDG010000004.1"/>
</dbReference>
<dbReference type="InterPro" id="IPR032774">
    <property type="entry name" value="WG_beta_rep"/>
</dbReference>
<evidence type="ECO:0000313" key="2">
    <source>
        <dbReference type="Proteomes" id="UP001597118"/>
    </source>
</evidence>
<gene>
    <name evidence="1" type="ORF">ACFSAH_05590</name>
</gene>
<keyword evidence="2" id="KW-1185">Reference proteome</keyword>
<dbReference type="PANTHER" id="PTHR37841">
    <property type="entry name" value="GLR2918 PROTEIN"/>
    <property type="match status" value="1"/>
</dbReference>
<sequence>MNTHAQEFFKDTNGKWGLVNKTGNIICPAKYDEISVFYEGMARVKLSNKYGFVDIEGKEIIAPKYQVASHFFDGMSIVNIGGERVIVSPLNYFASGGKWGYINKSGKKVIPIEYESAMPFSDGLAVVSKEIKNKYGHKNILFGYINKEGQEVIALKYQAAQPFSEGLALVELGDKKAFINKSGKVMFYEKPGIYVDGPLSGGYIPFYTIEDYIKHEKKRGYLDSNGAIAFPPVLQIASPFVNGVATIMDKLGNKWEVDTVFNIKGTNKSIYPGEWVKGNNGKFGLMRRNKQLVLPVYDEATRAEDGYSSVRKGTKLGVVDNEGQEIVPLKYDKIFYGSDEQKTLLQEGYFVVERDNKMGYVDLKGNEIAVSFYKVRPFNKGLAEVLRTQDVETWGYIDKSGKSVDLSKGDLVKSFDTPVGKLEVYKSVYKDAFNGVGLRQGNKVLIFPYYESITYNNGIIRFGENREVIVSTLAKPSPVYIEINEKEKLRCTECGGEGYSLTSNSKSGGTRAVTEYKTTTSYERKWNPSTNSYDGYKVEKSTPVTRYEKTPDSVTETRNSCPKCHGRGTLTGEDNIHLKWDSFNYAYKVD</sequence>
<dbReference type="SUPFAM" id="SSF69360">
    <property type="entry name" value="Cell wall binding repeat"/>
    <property type="match status" value="1"/>
</dbReference>
<dbReference type="EMBL" id="JBHUDG010000004">
    <property type="protein sequence ID" value="MFD1629342.1"/>
    <property type="molecule type" value="Genomic_DNA"/>
</dbReference>
<proteinExistence type="predicted"/>
<comment type="caution">
    <text evidence="1">The sequence shown here is derived from an EMBL/GenBank/DDBJ whole genome shotgun (WGS) entry which is preliminary data.</text>
</comment>
<dbReference type="PANTHER" id="PTHR37841:SF1">
    <property type="entry name" value="DUF3298 DOMAIN-CONTAINING PROTEIN"/>
    <property type="match status" value="1"/>
</dbReference>
<dbReference type="Proteomes" id="UP001597118">
    <property type="component" value="Unassembled WGS sequence"/>
</dbReference>
<organism evidence="1 2">
    <name type="scientific">Pseudopedobacter beijingensis</name>
    <dbReference type="NCBI Taxonomy" id="1207056"/>
    <lineage>
        <taxon>Bacteria</taxon>
        <taxon>Pseudomonadati</taxon>
        <taxon>Bacteroidota</taxon>
        <taxon>Sphingobacteriia</taxon>
        <taxon>Sphingobacteriales</taxon>
        <taxon>Sphingobacteriaceae</taxon>
        <taxon>Pseudopedobacter</taxon>
    </lineage>
</organism>
<dbReference type="Pfam" id="PF14903">
    <property type="entry name" value="WG_beta_rep"/>
    <property type="match status" value="6"/>
</dbReference>
<protein>
    <submittedName>
        <fullName evidence="1">WG repeat-containing protein</fullName>
    </submittedName>
</protein>
<accession>A0ABW4IBD9</accession>
<evidence type="ECO:0000313" key="1">
    <source>
        <dbReference type="EMBL" id="MFD1629342.1"/>
    </source>
</evidence>